<comment type="caution">
    <text evidence="1">The sequence shown here is derived from an EMBL/GenBank/DDBJ whole genome shotgun (WGS) entry which is preliminary data.</text>
</comment>
<dbReference type="CDD" id="cd01983">
    <property type="entry name" value="SIMIBI"/>
    <property type="match status" value="1"/>
</dbReference>
<dbReference type="Proteomes" id="UP000282574">
    <property type="component" value="Unassembled WGS sequence"/>
</dbReference>
<evidence type="ECO:0008006" key="3">
    <source>
        <dbReference type="Google" id="ProtNLM"/>
    </source>
</evidence>
<dbReference type="AlphaFoldDB" id="A0AB37UT62"/>
<dbReference type="RefSeq" id="WP_106165838.1">
    <property type="nucleotide sequence ID" value="NZ_JAVKZF010000005.1"/>
</dbReference>
<name>A0AB37UT62_9CYAN</name>
<organism evidence="1 2">
    <name type="scientific">Chroococcidiopsis cubana SAG 39.79</name>
    <dbReference type="NCBI Taxonomy" id="388085"/>
    <lineage>
        <taxon>Bacteria</taxon>
        <taxon>Bacillati</taxon>
        <taxon>Cyanobacteriota</taxon>
        <taxon>Cyanophyceae</taxon>
        <taxon>Chroococcidiopsidales</taxon>
        <taxon>Chroococcidiopsidaceae</taxon>
        <taxon>Chroococcidiopsis</taxon>
    </lineage>
</organism>
<reference evidence="1 2" key="1">
    <citation type="journal article" date="2019" name="Genome Biol. Evol.">
        <title>Day and night: Metabolic profiles and evolutionary relationships of six axenic non-marine cyanobacteria.</title>
        <authorList>
            <person name="Will S.E."/>
            <person name="Henke P."/>
            <person name="Boedeker C."/>
            <person name="Huang S."/>
            <person name="Brinkmann H."/>
            <person name="Rohde M."/>
            <person name="Jarek M."/>
            <person name="Friedl T."/>
            <person name="Seufert S."/>
            <person name="Schumacher M."/>
            <person name="Overmann J."/>
            <person name="Neumann-Schaal M."/>
            <person name="Petersen J."/>
        </authorList>
    </citation>
    <scope>NUCLEOTIDE SEQUENCE [LARGE SCALE GENOMIC DNA]</scope>
    <source>
        <strain evidence="1 2">SAG 39.79</strain>
    </source>
</reference>
<evidence type="ECO:0000313" key="1">
    <source>
        <dbReference type="EMBL" id="RUT14541.1"/>
    </source>
</evidence>
<proteinExistence type="predicted"/>
<sequence>MLRKRLLVTAGDARVGKSTVARLLLDLLLEKHISVRAYYNGNRNKLVAYQKIENLGIEELQLSRGGADNLLIDLESLPDLAVVLTDLPGQHLSAFKFFVEEFLLFDTLASLGYRMTVIHPISHRRDCVEYLQELCNFCGDNVDYIAIKNNHFDTYFPYYDASETRSSIQALGAIEVNLANLSLFVYQQCEDCGLPYSQIISDLKINTFYRHLLFNWMESFFQQFALDPKASDYLGLNWKNYSSTASESSF</sequence>
<evidence type="ECO:0000313" key="2">
    <source>
        <dbReference type="Proteomes" id="UP000282574"/>
    </source>
</evidence>
<keyword evidence="2" id="KW-1185">Reference proteome</keyword>
<gene>
    <name evidence="1" type="ORF">DSM107010_00870</name>
</gene>
<protein>
    <recommendedName>
        <fullName evidence="3">CobQ/CobB/MinD/ParA nucleotide binding domain-containing protein</fullName>
    </recommendedName>
</protein>
<accession>A0AB37UT62</accession>
<dbReference type="EMBL" id="RSCK01000001">
    <property type="protein sequence ID" value="RUT14541.1"/>
    <property type="molecule type" value="Genomic_DNA"/>
</dbReference>